<reference evidence="2" key="1">
    <citation type="submission" date="2006-09" db="EMBL/GenBank/DDBJ databases">
        <title>Annotation of Plasmodium falciparum Dd2.</title>
        <authorList>
            <consortium name="The Broad Institute Genome Sequencing Platform"/>
            <person name="Volkman S.K."/>
            <person name="Neafsey D.E."/>
            <person name="Dash A.P."/>
            <person name="Chitnis C.E."/>
            <person name="Hartl D.L."/>
            <person name="Young S.K."/>
            <person name="Zeng Q."/>
            <person name="Koehrsen M."/>
            <person name="Alvarado L."/>
            <person name="Berlin A."/>
            <person name="Borenstein D."/>
            <person name="Chapman S.B."/>
            <person name="Chen Z."/>
            <person name="Engels R."/>
            <person name="Freedman E."/>
            <person name="Gellesch M."/>
            <person name="Goldberg J."/>
            <person name="Griggs A."/>
            <person name="Gujja S."/>
            <person name="Heilman E.R."/>
            <person name="Heiman D.I."/>
            <person name="Howarth C."/>
            <person name="Jen D."/>
            <person name="Larson L."/>
            <person name="Mehta T."/>
            <person name="Neiman D."/>
            <person name="Park D."/>
            <person name="Pearson M."/>
            <person name="Roberts A."/>
            <person name="Saif S."/>
            <person name="Shea T."/>
            <person name="Shenoy N."/>
            <person name="Sisk P."/>
            <person name="Stolte C."/>
            <person name="Sykes S."/>
            <person name="Walk T."/>
            <person name="White J."/>
            <person name="Yandava C."/>
            <person name="Haas B."/>
            <person name="Henn M.R."/>
            <person name="Nusbaum C."/>
            <person name="Birren B."/>
        </authorList>
    </citation>
    <scope>NUCLEOTIDE SEQUENCE [LARGE SCALE GENOMIC DNA]</scope>
</reference>
<gene>
    <name evidence="1" type="ORF">PFDG_05050</name>
</gene>
<accession>A0A0L7M9K3</accession>
<dbReference type="EMBL" id="GG702561">
    <property type="protein sequence ID" value="KOB89501.1"/>
    <property type="molecule type" value="Genomic_DNA"/>
</dbReference>
<dbReference type="KEGG" id="pfd:PFDG_05050"/>
<reference evidence="2" key="2">
    <citation type="submission" date="2006-09" db="EMBL/GenBank/DDBJ databases">
        <title>The genome sequence of Plasmodium falciparum Dd2.</title>
        <authorList>
            <consortium name="The Broad Institute Genome Sequencing Platform"/>
            <person name="Birren B."/>
            <person name="Lander E."/>
            <person name="Galagan J."/>
            <person name="Nusbaum C."/>
            <person name="Devon K."/>
            <person name="Henn M."/>
            <person name="Jaffe D."/>
            <person name="Butler J."/>
            <person name="Alvarez P."/>
            <person name="Gnerre S."/>
            <person name="Grabherr M."/>
            <person name="Kleber M."/>
            <person name="Mauceli E."/>
            <person name="Brockman W."/>
            <person name="MacCallum I.A."/>
            <person name="Rounsley S."/>
            <person name="Young S."/>
            <person name="LaButti K."/>
            <person name="Pushparaj V."/>
            <person name="DeCaprio D."/>
            <person name="Crawford M."/>
            <person name="Koehrsen M."/>
            <person name="Engels R."/>
            <person name="Montgomery P."/>
            <person name="Pearson M."/>
            <person name="Howarth C."/>
            <person name="Larson L."/>
            <person name="Luoma S."/>
            <person name="White J."/>
            <person name="Kodira C."/>
            <person name="Zeng Q."/>
            <person name="O'Leary S."/>
            <person name="Yandava C."/>
            <person name="Alvarado L."/>
            <person name="Wirth D."/>
            <person name="Volkman S."/>
            <person name="Hartl D."/>
        </authorList>
    </citation>
    <scope>NUCLEOTIDE SEQUENCE [LARGE SCALE GENOMIC DNA]</scope>
</reference>
<protein>
    <submittedName>
        <fullName evidence="1">Uncharacterized protein</fullName>
    </submittedName>
</protein>
<sequence>MIIMIMQKNVNNDNVKNVNAPAGKAINKRVGSIKHKQINILYKINKLELSNKFYLPHIILMSKK</sequence>
<evidence type="ECO:0000313" key="2">
    <source>
        <dbReference type="Proteomes" id="UP000054282"/>
    </source>
</evidence>
<organism evidence="1 2">
    <name type="scientific">Plasmodium falciparum (isolate Dd2)</name>
    <dbReference type="NCBI Taxonomy" id="57267"/>
    <lineage>
        <taxon>Eukaryota</taxon>
        <taxon>Sar</taxon>
        <taxon>Alveolata</taxon>
        <taxon>Apicomplexa</taxon>
        <taxon>Aconoidasida</taxon>
        <taxon>Haemosporida</taxon>
        <taxon>Plasmodiidae</taxon>
        <taxon>Plasmodium</taxon>
        <taxon>Plasmodium (Laverania)</taxon>
    </lineage>
</organism>
<name>A0A0L7M9K3_PLAF4</name>
<evidence type="ECO:0000313" key="1">
    <source>
        <dbReference type="EMBL" id="KOB89501.1"/>
    </source>
</evidence>
<dbReference type="Proteomes" id="UP000054282">
    <property type="component" value="Unassembled WGS sequence"/>
</dbReference>
<dbReference type="AlphaFoldDB" id="A0A0L7M9K3"/>
<proteinExistence type="predicted"/>